<accession>A0A832A233</accession>
<sequence length="85" mass="8684">MKLNDLDLPKSLLVGVAVAVVAPVLLPVVGAAVRPILKTAIKGGILLYNKGRELVAEAVESVEDLTAEAKAEMEPKAAAPEAAGV</sequence>
<keyword evidence="1" id="KW-0472">Membrane</keyword>
<keyword evidence="1" id="KW-1133">Transmembrane helix</keyword>
<evidence type="ECO:0000313" key="2">
    <source>
        <dbReference type="EMBL" id="HFK97113.1"/>
    </source>
</evidence>
<comment type="caution">
    <text evidence="2">The sequence shown here is derived from an EMBL/GenBank/DDBJ whole genome shotgun (WGS) entry which is preliminary data.</text>
</comment>
<gene>
    <name evidence="2" type="ORF">ENS06_07280</name>
</gene>
<protein>
    <submittedName>
        <fullName evidence="2">DUF5132 domain-containing protein</fullName>
    </submittedName>
</protein>
<dbReference type="Pfam" id="PF17195">
    <property type="entry name" value="DUF5132"/>
    <property type="match status" value="1"/>
</dbReference>
<organism evidence="2">
    <name type="scientific">Desulfacinum infernum</name>
    <dbReference type="NCBI Taxonomy" id="35837"/>
    <lineage>
        <taxon>Bacteria</taxon>
        <taxon>Pseudomonadati</taxon>
        <taxon>Thermodesulfobacteriota</taxon>
        <taxon>Syntrophobacteria</taxon>
        <taxon>Syntrophobacterales</taxon>
        <taxon>Syntrophobacteraceae</taxon>
        <taxon>Desulfacinum</taxon>
    </lineage>
</organism>
<reference evidence="2" key="1">
    <citation type="journal article" date="2020" name="mSystems">
        <title>Genome- and Community-Level Interaction Insights into Carbon Utilization and Element Cycling Functions of Hydrothermarchaeota in Hydrothermal Sediment.</title>
        <authorList>
            <person name="Zhou Z."/>
            <person name="Liu Y."/>
            <person name="Xu W."/>
            <person name="Pan J."/>
            <person name="Luo Z.H."/>
            <person name="Li M."/>
        </authorList>
    </citation>
    <scope>NUCLEOTIDE SEQUENCE [LARGE SCALE GENOMIC DNA]</scope>
    <source>
        <strain evidence="2">SpSt-456</strain>
    </source>
</reference>
<keyword evidence="1" id="KW-0812">Transmembrane</keyword>
<dbReference type="InterPro" id="IPR033456">
    <property type="entry name" value="DUF5132"/>
</dbReference>
<name>A0A832A233_9BACT</name>
<proteinExistence type="predicted"/>
<feature type="transmembrane region" description="Helical" evidence="1">
    <location>
        <begin position="12"/>
        <end position="33"/>
    </location>
</feature>
<dbReference type="AlphaFoldDB" id="A0A832A233"/>
<dbReference type="EMBL" id="DSTK01000021">
    <property type="protein sequence ID" value="HFK97113.1"/>
    <property type="molecule type" value="Genomic_DNA"/>
</dbReference>
<evidence type="ECO:0000256" key="1">
    <source>
        <dbReference type="SAM" id="Phobius"/>
    </source>
</evidence>